<gene>
    <name evidence="1" type="ORF">S01H1_29969</name>
</gene>
<dbReference type="EMBL" id="BARS01018417">
    <property type="protein sequence ID" value="GAF94248.1"/>
    <property type="molecule type" value="Genomic_DNA"/>
</dbReference>
<proteinExistence type="predicted"/>
<feature type="non-terminal residue" evidence="1">
    <location>
        <position position="1"/>
    </location>
</feature>
<comment type="caution">
    <text evidence="1">The sequence shown here is derived from an EMBL/GenBank/DDBJ whole genome shotgun (WGS) entry which is preliminary data.</text>
</comment>
<evidence type="ECO:0000313" key="1">
    <source>
        <dbReference type="EMBL" id="GAF94248.1"/>
    </source>
</evidence>
<dbReference type="AlphaFoldDB" id="X0TL08"/>
<accession>X0TL08</accession>
<protein>
    <submittedName>
        <fullName evidence="1">Uncharacterized protein</fullName>
    </submittedName>
</protein>
<reference evidence="1" key="1">
    <citation type="journal article" date="2014" name="Front. Microbiol.">
        <title>High frequency of phylogenetically diverse reductive dehalogenase-homologous genes in deep subseafloor sedimentary metagenomes.</title>
        <authorList>
            <person name="Kawai M."/>
            <person name="Futagami T."/>
            <person name="Toyoda A."/>
            <person name="Takaki Y."/>
            <person name="Nishi S."/>
            <person name="Hori S."/>
            <person name="Arai W."/>
            <person name="Tsubouchi T."/>
            <person name="Morono Y."/>
            <person name="Uchiyama I."/>
            <person name="Ito T."/>
            <person name="Fujiyama A."/>
            <person name="Inagaki F."/>
            <person name="Takami H."/>
        </authorList>
    </citation>
    <scope>NUCLEOTIDE SEQUENCE</scope>
    <source>
        <strain evidence="1">Expedition CK06-06</strain>
    </source>
</reference>
<sequence length="276" mass="32221">GRDSNQYKRAKKWMKMVYYDNDQLTKGFADKVADGLIKFSSLSYVAFNPFGNFNNYVLGRVNDNIEAIGGRFYSAKAFARASTVYNKRAVPDMIHRLSSMKMNPLHKGDYDPELPSSKYEAFVDLYRMMDTYSDIRESGSDIDRVQRSWFSKALDWGYVMQDAAEWNVQTKVGMAMLMDTYIRNDDQNSDDYGEILSLYDAHSFDSETKGVKLRDGFKTIVRYNPENLDEDGKPKEMQELGEYNDEFRYNFRNKIREVNKQIHGNYSKEDRMVLQS</sequence>
<name>X0TL08_9ZZZZ</name>
<feature type="non-terminal residue" evidence="1">
    <location>
        <position position="276"/>
    </location>
</feature>
<organism evidence="1">
    <name type="scientific">marine sediment metagenome</name>
    <dbReference type="NCBI Taxonomy" id="412755"/>
    <lineage>
        <taxon>unclassified sequences</taxon>
        <taxon>metagenomes</taxon>
        <taxon>ecological metagenomes</taxon>
    </lineage>
</organism>